<keyword evidence="4" id="KW-1185">Reference proteome</keyword>
<dbReference type="Proteomes" id="UP001327957">
    <property type="component" value="Unassembled WGS sequence"/>
</dbReference>
<feature type="compositionally biased region" description="Acidic residues" evidence="1">
    <location>
        <begin position="328"/>
        <end position="415"/>
    </location>
</feature>
<gene>
    <name evidence="3" type="ORF">QIS74_03146</name>
</gene>
<sequence>MDPDALLHDWRRERDLNRRRRPCALLAWLQDVWHDVGSYLNAQACILLFQKLFFRDVFLTTAFLVWVGRRAVVRNRWLFGVLASAGFADGEVGSKLLRAAAQSSSAFAFHLALAFLVFPLVFWRSPALPIPGDRHLAAWDVLAPLVRTAANWLGARKGMREWRSLAEANPAFFCKAGLADLFSMYTTFSHYAALILVVRELAHTFDGYQSRAVEEAGEAVGAVEAEAEAELTAFKIWVYRARFLFWELLMQLAISVAFELIADAAGSLQCWCIQSGMKLPDRLPGWVRRLPFLVCFFSLHFALRHPTVSWAIDQVHMWVFPEEHQHEDEDGWDEDDWEESDWDDGDEDEDDEEEGDERGDGNGEGDDEEDDDEEDDDEEDDDEEDDDEEDDDDDDDNTSDTDEETDDRNEDEDEPDHIYMYKDDCGYVFEVKDGAVFERETLFTYDGEYKYEYRYTDDRQEVSAHQSATENEYKFRHTCRRKAQEDRDGGDGGSGGSSHDEGPEGSGDESQDE</sequence>
<accession>A0AAV9TQ21</accession>
<dbReference type="AlphaFoldDB" id="A0AAV9TQ21"/>
<reference evidence="3 4" key="1">
    <citation type="submission" date="2023-04" db="EMBL/GenBank/DDBJ databases">
        <title>Colletotrichum tabacum stain YC1 causing leaf anthracnose on Nicotiana tabacum(L.) cv.</title>
        <authorList>
            <person name="Ji Z."/>
            <person name="Wang M."/>
            <person name="Zhang J."/>
            <person name="Wang N."/>
            <person name="Zhou Z."/>
        </authorList>
    </citation>
    <scope>NUCLEOTIDE SEQUENCE [LARGE SCALE GENOMIC DNA]</scope>
    <source>
        <strain evidence="3 4">YC1</strain>
    </source>
</reference>
<organism evidence="3 4">
    <name type="scientific">Colletotrichum tabaci</name>
    <dbReference type="NCBI Taxonomy" id="1209068"/>
    <lineage>
        <taxon>Eukaryota</taxon>
        <taxon>Fungi</taxon>
        <taxon>Dikarya</taxon>
        <taxon>Ascomycota</taxon>
        <taxon>Pezizomycotina</taxon>
        <taxon>Sordariomycetes</taxon>
        <taxon>Hypocreomycetidae</taxon>
        <taxon>Glomerellales</taxon>
        <taxon>Glomerellaceae</taxon>
        <taxon>Colletotrichum</taxon>
        <taxon>Colletotrichum destructivum species complex</taxon>
    </lineage>
</organism>
<keyword evidence="2" id="KW-0472">Membrane</keyword>
<protein>
    <submittedName>
        <fullName evidence="3">Uncharacterized protein</fullName>
    </submittedName>
</protein>
<comment type="caution">
    <text evidence="3">The sequence shown here is derived from an EMBL/GenBank/DDBJ whole genome shotgun (WGS) entry which is preliminary data.</text>
</comment>
<evidence type="ECO:0000313" key="3">
    <source>
        <dbReference type="EMBL" id="KAK6224819.1"/>
    </source>
</evidence>
<proteinExistence type="predicted"/>
<name>A0AAV9TQ21_9PEZI</name>
<dbReference type="EMBL" id="JASAOK010000012">
    <property type="protein sequence ID" value="KAK6224819.1"/>
    <property type="molecule type" value="Genomic_DNA"/>
</dbReference>
<feature type="region of interest" description="Disordered" evidence="1">
    <location>
        <begin position="325"/>
        <end position="419"/>
    </location>
</feature>
<evidence type="ECO:0000256" key="2">
    <source>
        <dbReference type="SAM" id="Phobius"/>
    </source>
</evidence>
<keyword evidence="2" id="KW-1133">Transmembrane helix</keyword>
<evidence type="ECO:0000256" key="1">
    <source>
        <dbReference type="SAM" id="MobiDB-lite"/>
    </source>
</evidence>
<evidence type="ECO:0000313" key="4">
    <source>
        <dbReference type="Proteomes" id="UP001327957"/>
    </source>
</evidence>
<feature type="region of interest" description="Disordered" evidence="1">
    <location>
        <begin position="459"/>
        <end position="513"/>
    </location>
</feature>
<feature type="transmembrane region" description="Helical" evidence="2">
    <location>
        <begin position="105"/>
        <end position="124"/>
    </location>
</feature>
<keyword evidence="2" id="KW-0812">Transmembrane</keyword>